<dbReference type="Pfam" id="PF24718">
    <property type="entry name" value="HTH_73"/>
    <property type="match status" value="1"/>
</dbReference>
<sequence length="77" mass="8581">MTVNELGGILKQMYNSAPHGYQVANIHLFGIKYASIIHRNNYKVSDIINISGLNRSYATEVSKGIKLSKYVVPKELA</sequence>
<name>A0AA95MP91_9BACI</name>
<dbReference type="Proteomes" id="UP001178288">
    <property type="component" value="Chromosome"/>
</dbReference>
<dbReference type="AlphaFoldDB" id="A0AA95MP91"/>
<dbReference type="EMBL" id="CP126114">
    <property type="protein sequence ID" value="WHY87065.1"/>
    <property type="molecule type" value="Genomic_DNA"/>
</dbReference>
<protein>
    <recommendedName>
        <fullName evidence="1">HTH-like domain-containing protein</fullName>
    </recommendedName>
</protein>
<evidence type="ECO:0000313" key="3">
    <source>
        <dbReference type="Proteomes" id="UP001178288"/>
    </source>
</evidence>
<accession>A0AA95MP91</accession>
<organism evidence="2 3">
    <name type="scientific">Neobacillus novalis</name>
    <dbReference type="NCBI Taxonomy" id="220687"/>
    <lineage>
        <taxon>Bacteria</taxon>
        <taxon>Bacillati</taxon>
        <taxon>Bacillota</taxon>
        <taxon>Bacilli</taxon>
        <taxon>Bacillales</taxon>
        <taxon>Bacillaceae</taxon>
        <taxon>Neobacillus</taxon>
    </lineage>
</organism>
<evidence type="ECO:0000313" key="2">
    <source>
        <dbReference type="EMBL" id="WHY87065.1"/>
    </source>
</evidence>
<keyword evidence="3" id="KW-1185">Reference proteome</keyword>
<proteinExistence type="predicted"/>
<evidence type="ECO:0000259" key="1">
    <source>
        <dbReference type="Pfam" id="PF24718"/>
    </source>
</evidence>
<dbReference type="KEGG" id="nnv:QNH39_04165"/>
<reference evidence="2" key="1">
    <citation type="submission" date="2023-05" db="EMBL/GenBank/DDBJ databases">
        <title>Comparative genomics of Bacillaceae isolates and their secondary metabolite potential.</title>
        <authorList>
            <person name="Song L."/>
            <person name="Nielsen L.J."/>
            <person name="Mohite O."/>
            <person name="Xu X."/>
            <person name="Weber T."/>
            <person name="Kovacs A.T."/>
        </authorList>
    </citation>
    <scope>NUCLEOTIDE SEQUENCE</scope>
    <source>
        <strain evidence="2">XLM17</strain>
    </source>
</reference>
<feature type="domain" description="HTH-like" evidence="1">
    <location>
        <begin position="2"/>
        <end position="74"/>
    </location>
</feature>
<gene>
    <name evidence="2" type="ORF">QNH39_04165</name>
</gene>
<dbReference type="RefSeq" id="WP_066082912.1">
    <property type="nucleotide sequence ID" value="NZ_CP126114.1"/>
</dbReference>
<dbReference type="InterPro" id="IPR056975">
    <property type="entry name" value="HTH_73"/>
</dbReference>